<dbReference type="PROSITE" id="PS50048">
    <property type="entry name" value="ZN2_CY6_FUNGAL_2"/>
    <property type="match status" value="1"/>
</dbReference>
<evidence type="ECO:0000256" key="5">
    <source>
        <dbReference type="ARBA" id="ARBA00023125"/>
    </source>
</evidence>
<dbReference type="Pfam" id="PF00172">
    <property type="entry name" value="Zn_clus"/>
    <property type="match status" value="1"/>
</dbReference>
<comment type="caution">
    <text evidence="10">The sequence shown here is derived from an EMBL/GenBank/DDBJ whole genome shotgun (WGS) entry which is preliminary data.</text>
</comment>
<proteinExistence type="predicted"/>
<dbReference type="PANTHER" id="PTHR47782:SF12">
    <property type="entry name" value="ZN(II)2CYS6 TRANSCRIPTION FACTOR (EUROFUNG)"/>
    <property type="match status" value="1"/>
</dbReference>
<evidence type="ECO:0000256" key="4">
    <source>
        <dbReference type="ARBA" id="ARBA00023015"/>
    </source>
</evidence>
<keyword evidence="6" id="KW-0804">Transcription</keyword>
<keyword evidence="11" id="KW-1185">Reference proteome</keyword>
<dbReference type="InterPro" id="IPR036864">
    <property type="entry name" value="Zn2-C6_fun-type_DNA-bd_sf"/>
</dbReference>
<protein>
    <submittedName>
        <fullName evidence="10">C6 zinc finger domain-containing protein</fullName>
    </submittedName>
</protein>
<evidence type="ECO:0000313" key="10">
    <source>
        <dbReference type="EMBL" id="KAH7234540.1"/>
    </source>
</evidence>
<keyword evidence="2" id="KW-0479">Metal-binding</keyword>
<dbReference type="GO" id="GO:0006351">
    <property type="term" value="P:DNA-templated transcription"/>
    <property type="evidence" value="ECO:0007669"/>
    <property type="project" value="InterPro"/>
</dbReference>
<feature type="compositionally biased region" description="Low complexity" evidence="8">
    <location>
        <begin position="95"/>
        <end position="104"/>
    </location>
</feature>
<dbReference type="EMBL" id="JAGTJS010000025">
    <property type="protein sequence ID" value="KAH7234540.1"/>
    <property type="molecule type" value="Genomic_DNA"/>
</dbReference>
<keyword evidence="4" id="KW-0805">Transcription regulation</keyword>
<feature type="compositionally biased region" description="Low complexity" evidence="8">
    <location>
        <begin position="71"/>
        <end position="81"/>
    </location>
</feature>
<feature type="region of interest" description="Disordered" evidence="8">
    <location>
        <begin position="71"/>
        <end position="107"/>
    </location>
</feature>
<dbReference type="GO" id="GO:0005634">
    <property type="term" value="C:nucleus"/>
    <property type="evidence" value="ECO:0007669"/>
    <property type="project" value="UniProtKB-SubCell"/>
</dbReference>
<dbReference type="GO" id="GO:0045944">
    <property type="term" value="P:positive regulation of transcription by RNA polymerase II"/>
    <property type="evidence" value="ECO:0007669"/>
    <property type="project" value="TreeGrafter"/>
</dbReference>
<dbReference type="SMART" id="SM00066">
    <property type="entry name" value="GAL4"/>
    <property type="match status" value="1"/>
</dbReference>
<evidence type="ECO:0000256" key="1">
    <source>
        <dbReference type="ARBA" id="ARBA00004123"/>
    </source>
</evidence>
<accession>A0A9P9JVZ1</accession>
<evidence type="ECO:0000313" key="11">
    <source>
        <dbReference type="Proteomes" id="UP000736672"/>
    </source>
</evidence>
<dbReference type="CDD" id="cd12148">
    <property type="entry name" value="fungal_TF_MHR"/>
    <property type="match status" value="1"/>
</dbReference>
<evidence type="ECO:0000256" key="8">
    <source>
        <dbReference type="SAM" id="MobiDB-lite"/>
    </source>
</evidence>
<dbReference type="Pfam" id="PF04082">
    <property type="entry name" value="Fungal_trans"/>
    <property type="match status" value="1"/>
</dbReference>
<dbReference type="PROSITE" id="PS00463">
    <property type="entry name" value="ZN2_CY6_FUNGAL_1"/>
    <property type="match status" value="1"/>
</dbReference>
<evidence type="ECO:0000259" key="9">
    <source>
        <dbReference type="PROSITE" id="PS50048"/>
    </source>
</evidence>
<feature type="region of interest" description="Disordered" evidence="8">
    <location>
        <begin position="721"/>
        <end position="746"/>
    </location>
</feature>
<reference evidence="10" key="1">
    <citation type="journal article" date="2021" name="Nat. Commun.">
        <title>Genetic determinants of endophytism in the Arabidopsis root mycobiome.</title>
        <authorList>
            <person name="Mesny F."/>
            <person name="Miyauchi S."/>
            <person name="Thiergart T."/>
            <person name="Pickel B."/>
            <person name="Atanasova L."/>
            <person name="Karlsson M."/>
            <person name="Huettel B."/>
            <person name="Barry K.W."/>
            <person name="Haridas S."/>
            <person name="Chen C."/>
            <person name="Bauer D."/>
            <person name="Andreopoulos W."/>
            <person name="Pangilinan J."/>
            <person name="LaButti K."/>
            <person name="Riley R."/>
            <person name="Lipzen A."/>
            <person name="Clum A."/>
            <person name="Drula E."/>
            <person name="Henrissat B."/>
            <person name="Kohler A."/>
            <person name="Grigoriev I.V."/>
            <person name="Martin F.M."/>
            <person name="Hacquard S."/>
        </authorList>
    </citation>
    <scope>NUCLEOTIDE SEQUENCE</scope>
    <source>
        <strain evidence="10">FSSC 5 MPI-SDFR-AT-0091</strain>
    </source>
</reference>
<dbReference type="SMART" id="SM00906">
    <property type="entry name" value="Fungal_trans"/>
    <property type="match status" value="1"/>
</dbReference>
<evidence type="ECO:0000256" key="6">
    <source>
        <dbReference type="ARBA" id="ARBA00023163"/>
    </source>
</evidence>
<dbReference type="OrthoDB" id="25921at2759"/>
<feature type="region of interest" description="Disordered" evidence="8">
    <location>
        <begin position="622"/>
        <end position="643"/>
    </location>
</feature>
<dbReference type="InterPro" id="IPR001138">
    <property type="entry name" value="Zn2Cys6_DnaBD"/>
</dbReference>
<evidence type="ECO:0000256" key="2">
    <source>
        <dbReference type="ARBA" id="ARBA00022723"/>
    </source>
</evidence>
<dbReference type="InterPro" id="IPR052202">
    <property type="entry name" value="Yeast_MetPath_Reg"/>
</dbReference>
<dbReference type="GO" id="GO:0043565">
    <property type="term" value="F:sequence-specific DNA binding"/>
    <property type="evidence" value="ECO:0007669"/>
    <property type="project" value="TreeGrafter"/>
</dbReference>
<keyword evidence="3" id="KW-0862">Zinc</keyword>
<dbReference type="PANTHER" id="PTHR47782">
    <property type="entry name" value="ZN(II)2CYS6 TRANSCRIPTION FACTOR (EUROFUNG)-RELATED"/>
    <property type="match status" value="1"/>
</dbReference>
<sequence>MQACDRCHSRKTRCDRRIPQCGGCEKAGVACVHADKLRQRNLPRGYLDSMEALVQRLREENEELRRSLAASQAAAVAPTHAVGPRAEESSHVDDTTATSTTADAPGLSLGDTLESDFALEVGYLSLTATGETRYLGNSSGLGLANIITTVLDLQGNEERDQEETSGQSDSPPVRCISATLSDSALPALATARSFIDAYFQHTHISFPLIHRPSFLATVKRIYEDEGFYENNPFDAFVFDMVLAIGSSNFNRFEDSVASSSGHFARANSKLDTVLRMGRLSQLKAILLISQHGIFSNLRDTSGSIWHLVGIGARICIELGLHLERKQPDAANREPFPASIVLFEEEMKKRCFWSLYNLDRVVSFTLGRPVAIRDEEVDVSLPSHLDDDQFGPDRPIFVQPQVDDVPRNDSPFLHITRIRRLSGRILTQLYNLRHSNQGSVADKRATRRMFHAEINAWRNDTGLLGLSANASNGGYLSSFVSPDWYKVVYSNALLLLYRPSPLFPHPSATPNSDAGKSDLLELLHAAEASIQSYSELHRKRRLNYSWITLHGVFIAGLSYVYSVGRILRSPSTCSLSPDVFSIVEVTRACSNVLVAICERWNASRRSCELFNKLSSAVTRDALNATSKRSGNPQSQTGSCAAVPTPKSGTVTALLPQGAEMMALDSSMDDSGSAGLVQQWDDMLVMSEFRDIFGSVDAMQHVEGSLPSELLSSFSQAWNFDTPHAAEADPDDPGEGNGIISWDLGTDA</sequence>
<dbReference type="GO" id="GO:0008270">
    <property type="term" value="F:zinc ion binding"/>
    <property type="evidence" value="ECO:0007669"/>
    <property type="project" value="InterPro"/>
</dbReference>
<feature type="compositionally biased region" description="Basic and acidic residues" evidence="8">
    <location>
        <begin position="85"/>
        <end position="94"/>
    </location>
</feature>
<dbReference type="CDD" id="cd00067">
    <property type="entry name" value="GAL4"/>
    <property type="match status" value="1"/>
</dbReference>
<feature type="compositionally biased region" description="Polar residues" evidence="8">
    <location>
        <begin position="622"/>
        <end position="637"/>
    </location>
</feature>
<comment type="subcellular location">
    <subcellularLocation>
        <location evidence="1">Nucleus</location>
    </subcellularLocation>
</comment>
<evidence type="ECO:0000256" key="7">
    <source>
        <dbReference type="ARBA" id="ARBA00023242"/>
    </source>
</evidence>
<gene>
    <name evidence="10" type="ORF">B0J15DRAFT_153654</name>
</gene>
<feature type="domain" description="Zn(2)-C6 fungal-type" evidence="9">
    <location>
        <begin position="3"/>
        <end position="33"/>
    </location>
</feature>
<dbReference type="GO" id="GO:0000981">
    <property type="term" value="F:DNA-binding transcription factor activity, RNA polymerase II-specific"/>
    <property type="evidence" value="ECO:0007669"/>
    <property type="project" value="InterPro"/>
</dbReference>
<evidence type="ECO:0000256" key="3">
    <source>
        <dbReference type="ARBA" id="ARBA00022833"/>
    </source>
</evidence>
<keyword evidence="7" id="KW-0539">Nucleus</keyword>
<keyword evidence="5" id="KW-0238">DNA-binding</keyword>
<name>A0A9P9JVZ1_FUSSL</name>
<dbReference type="SUPFAM" id="SSF57701">
    <property type="entry name" value="Zn2/Cys6 DNA-binding domain"/>
    <property type="match status" value="1"/>
</dbReference>
<dbReference type="InterPro" id="IPR007219">
    <property type="entry name" value="XnlR_reg_dom"/>
</dbReference>
<dbReference type="Gene3D" id="4.10.240.10">
    <property type="entry name" value="Zn(2)-C6 fungal-type DNA-binding domain"/>
    <property type="match status" value="1"/>
</dbReference>
<dbReference type="AlphaFoldDB" id="A0A9P9JVZ1"/>
<dbReference type="Proteomes" id="UP000736672">
    <property type="component" value="Unassembled WGS sequence"/>
</dbReference>
<organism evidence="10 11">
    <name type="scientific">Fusarium solani</name>
    <name type="common">Filamentous fungus</name>
    <dbReference type="NCBI Taxonomy" id="169388"/>
    <lineage>
        <taxon>Eukaryota</taxon>
        <taxon>Fungi</taxon>
        <taxon>Dikarya</taxon>
        <taxon>Ascomycota</taxon>
        <taxon>Pezizomycotina</taxon>
        <taxon>Sordariomycetes</taxon>
        <taxon>Hypocreomycetidae</taxon>
        <taxon>Hypocreales</taxon>
        <taxon>Nectriaceae</taxon>
        <taxon>Fusarium</taxon>
        <taxon>Fusarium solani species complex</taxon>
    </lineage>
</organism>